<evidence type="ECO:0000256" key="5">
    <source>
        <dbReference type="ARBA" id="ARBA00022777"/>
    </source>
</evidence>
<evidence type="ECO:0000256" key="3">
    <source>
        <dbReference type="ARBA" id="ARBA00022679"/>
    </source>
</evidence>
<dbReference type="InterPro" id="IPR000890">
    <property type="entry name" value="Aliphatic_acid_kin_short-chain"/>
</dbReference>
<feature type="binding site" evidence="7">
    <location>
        <begin position="336"/>
        <end position="340"/>
    </location>
    <ligand>
        <name>ATP</name>
        <dbReference type="ChEBI" id="CHEBI:30616"/>
    </ligand>
</feature>
<evidence type="ECO:0000256" key="6">
    <source>
        <dbReference type="ARBA" id="ARBA00022840"/>
    </source>
</evidence>
<feature type="active site" description="Proton donor/acceptor" evidence="7">
    <location>
        <position position="153"/>
    </location>
</feature>
<dbReference type="GO" id="GO:0008776">
    <property type="term" value="F:acetate kinase activity"/>
    <property type="evidence" value="ECO:0007669"/>
    <property type="project" value="UniProtKB-UniRule"/>
</dbReference>
<gene>
    <name evidence="7" type="primary">ackA</name>
    <name evidence="9" type="ORF">IAA48_04910</name>
</gene>
<dbReference type="Pfam" id="PF00871">
    <property type="entry name" value="Acetate_kinase"/>
    <property type="match status" value="1"/>
</dbReference>
<comment type="cofactor">
    <cofactor evidence="7">
        <name>Mg(2+)</name>
        <dbReference type="ChEBI" id="CHEBI:18420"/>
    </cofactor>
    <cofactor evidence="7">
        <name>Mn(2+)</name>
        <dbReference type="ChEBI" id="CHEBI:29035"/>
    </cofactor>
    <text evidence="7">Mg(2+). Can also accept Mn(2+).</text>
</comment>
<dbReference type="GO" id="GO:0006085">
    <property type="term" value="P:acetyl-CoA biosynthetic process"/>
    <property type="evidence" value="ECO:0007669"/>
    <property type="project" value="UniProtKB-UniRule"/>
</dbReference>
<name>A0A9D1RCZ7_9FIRM</name>
<evidence type="ECO:0000256" key="8">
    <source>
        <dbReference type="RuleBase" id="RU003835"/>
    </source>
</evidence>
<feature type="site" description="Transition state stabilizer" evidence="7">
    <location>
        <position position="246"/>
    </location>
</feature>
<proteinExistence type="inferred from homology"/>
<dbReference type="PANTHER" id="PTHR21060">
    <property type="entry name" value="ACETATE KINASE"/>
    <property type="match status" value="1"/>
</dbReference>
<keyword evidence="3 7" id="KW-0808">Transferase</keyword>
<keyword evidence="7" id="KW-0479">Metal-binding</keyword>
<dbReference type="Gene3D" id="3.30.420.40">
    <property type="match status" value="2"/>
</dbReference>
<feature type="binding site" evidence="7">
    <location>
        <begin position="288"/>
        <end position="290"/>
    </location>
    <ligand>
        <name>ATP</name>
        <dbReference type="ChEBI" id="CHEBI:30616"/>
    </ligand>
</feature>
<dbReference type="PROSITE" id="PS01075">
    <property type="entry name" value="ACETATE_KINASE_1"/>
    <property type="match status" value="1"/>
</dbReference>
<dbReference type="GO" id="GO:0006083">
    <property type="term" value="P:acetate metabolic process"/>
    <property type="evidence" value="ECO:0007669"/>
    <property type="project" value="TreeGrafter"/>
</dbReference>
<dbReference type="PROSITE" id="PS01076">
    <property type="entry name" value="ACETATE_KINASE_2"/>
    <property type="match status" value="1"/>
</dbReference>
<evidence type="ECO:0000256" key="7">
    <source>
        <dbReference type="HAMAP-Rule" id="MF_00020"/>
    </source>
</evidence>
<dbReference type="InterPro" id="IPR004372">
    <property type="entry name" value="Ac/propionate_kinase"/>
</dbReference>
<dbReference type="GO" id="GO:0000287">
    <property type="term" value="F:magnesium ion binding"/>
    <property type="evidence" value="ECO:0007669"/>
    <property type="project" value="UniProtKB-UniRule"/>
</dbReference>
<evidence type="ECO:0000313" key="9">
    <source>
        <dbReference type="EMBL" id="HIW85818.1"/>
    </source>
</evidence>
<evidence type="ECO:0000313" key="10">
    <source>
        <dbReference type="Proteomes" id="UP000824205"/>
    </source>
</evidence>
<comment type="catalytic activity">
    <reaction evidence="7">
        <text>acetate + ATP = acetyl phosphate + ADP</text>
        <dbReference type="Rhea" id="RHEA:11352"/>
        <dbReference type="ChEBI" id="CHEBI:22191"/>
        <dbReference type="ChEBI" id="CHEBI:30089"/>
        <dbReference type="ChEBI" id="CHEBI:30616"/>
        <dbReference type="ChEBI" id="CHEBI:456216"/>
        <dbReference type="EC" id="2.7.2.1"/>
    </reaction>
</comment>
<evidence type="ECO:0000256" key="2">
    <source>
        <dbReference type="ARBA" id="ARBA00022490"/>
    </source>
</evidence>
<keyword evidence="5 7" id="KW-0418">Kinase</keyword>
<dbReference type="GO" id="GO:0005737">
    <property type="term" value="C:cytoplasm"/>
    <property type="evidence" value="ECO:0007669"/>
    <property type="project" value="UniProtKB-SubCell"/>
</dbReference>
<dbReference type="NCBIfam" id="TIGR00016">
    <property type="entry name" value="ackA"/>
    <property type="match status" value="1"/>
</dbReference>
<dbReference type="CDD" id="cd24010">
    <property type="entry name" value="ASKHA_NBD_AcK_PK"/>
    <property type="match status" value="1"/>
</dbReference>
<keyword evidence="4 7" id="KW-0547">Nucleotide-binding</keyword>
<protein>
    <recommendedName>
        <fullName evidence="7">Acetate kinase</fullName>
        <ecNumber evidence="7">2.7.2.1</ecNumber>
    </recommendedName>
    <alternativeName>
        <fullName evidence="7">Acetokinase</fullName>
    </alternativeName>
</protein>
<dbReference type="Proteomes" id="UP000824205">
    <property type="component" value="Unassembled WGS sequence"/>
</dbReference>
<dbReference type="InterPro" id="IPR043129">
    <property type="entry name" value="ATPase_NBD"/>
</dbReference>
<dbReference type="HAMAP" id="MF_00020">
    <property type="entry name" value="Acetate_kinase"/>
    <property type="match status" value="1"/>
</dbReference>
<evidence type="ECO:0000256" key="1">
    <source>
        <dbReference type="ARBA" id="ARBA00008748"/>
    </source>
</evidence>
<keyword evidence="2 7" id="KW-0963">Cytoplasm</keyword>
<dbReference type="GO" id="GO:0005524">
    <property type="term" value="F:ATP binding"/>
    <property type="evidence" value="ECO:0007669"/>
    <property type="project" value="UniProtKB-KW"/>
</dbReference>
<comment type="caution">
    <text evidence="9">The sequence shown here is derived from an EMBL/GenBank/DDBJ whole genome shotgun (WGS) entry which is preliminary data.</text>
</comment>
<dbReference type="SUPFAM" id="SSF53067">
    <property type="entry name" value="Actin-like ATPase domain"/>
    <property type="match status" value="2"/>
</dbReference>
<comment type="subunit">
    <text evidence="7">Homodimer.</text>
</comment>
<feature type="binding site" evidence="7">
    <location>
        <begin position="213"/>
        <end position="217"/>
    </location>
    <ligand>
        <name>ATP</name>
        <dbReference type="ChEBI" id="CHEBI:30616"/>
    </ligand>
</feature>
<organism evidence="9 10">
    <name type="scientific">Candidatus Eubacterium faecipullorum</name>
    <dbReference type="NCBI Taxonomy" id="2838571"/>
    <lineage>
        <taxon>Bacteria</taxon>
        <taxon>Bacillati</taxon>
        <taxon>Bacillota</taxon>
        <taxon>Clostridia</taxon>
        <taxon>Eubacteriales</taxon>
        <taxon>Eubacteriaceae</taxon>
        <taxon>Eubacterium</taxon>
    </lineage>
</organism>
<dbReference type="EC" id="2.7.2.1" evidence="7"/>
<accession>A0A9D1RCZ7</accession>
<dbReference type="InterPro" id="IPR023865">
    <property type="entry name" value="Aliphatic_acid_kinase_CS"/>
</dbReference>
<comment type="pathway">
    <text evidence="7">Metabolic intermediate biosynthesis; acetyl-CoA biosynthesis; acetyl-CoA from acetate: step 1/2.</text>
</comment>
<evidence type="ECO:0000256" key="4">
    <source>
        <dbReference type="ARBA" id="ARBA00022741"/>
    </source>
</evidence>
<feature type="binding site" evidence="7">
    <location>
        <position position="95"/>
    </location>
    <ligand>
        <name>substrate</name>
    </ligand>
</feature>
<reference evidence="9" key="1">
    <citation type="journal article" date="2021" name="PeerJ">
        <title>Extensive microbial diversity within the chicken gut microbiome revealed by metagenomics and culture.</title>
        <authorList>
            <person name="Gilroy R."/>
            <person name="Ravi A."/>
            <person name="Getino M."/>
            <person name="Pursley I."/>
            <person name="Horton D.L."/>
            <person name="Alikhan N.F."/>
            <person name="Baker D."/>
            <person name="Gharbi K."/>
            <person name="Hall N."/>
            <person name="Watson M."/>
            <person name="Adriaenssens E.M."/>
            <person name="Foster-Nyarko E."/>
            <person name="Jarju S."/>
            <person name="Secka A."/>
            <person name="Antonio M."/>
            <person name="Oren A."/>
            <person name="Chaudhuri R.R."/>
            <person name="La Ragione R."/>
            <person name="Hildebrand F."/>
            <person name="Pallen M.J."/>
        </authorList>
    </citation>
    <scope>NUCLEOTIDE SEQUENCE</scope>
    <source>
        <strain evidence="9">421</strain>
    </source>
</reference>
<dbReference type="EMBL" id="DXGE01000021">
    <property type="protein sequence ID" value="HIW85818.1"/>
    <property type="molecule type" value="Genomic_DNA"/>
</dbReference>
<comment type="function">
    <text evidence="7">Catalyzes the formation of acetyl phosphate from acetate and ATP. Can also catalyze the reverse reaction.</text>
</comment>
<feature type="binding site" evidence="7">
    <location>
        <position position="391"/>
    </location>
    <ligand>
        <name>Mg(2+)</name>
        <dbReference type="ChEBI" id="CHEBI:18420"/>
    </ligand>
</feature>
<dbReference type="PANTHER" id="PTHR21060:SF15">
    <property type="entry name" value="ACETATE KINASE-RELATED"/>
    <property type="match status" value="1"/>
</dbReference>
<feature type="binding site" evidence="7">
    <location>
        <position position="15"/>
    </location>
    <ligand>
        <name>ATP</name>
        <dbReference type="ChEBI" id="CHEBI:30616"/>
    </ligand>
</feature>
<dbReference type="PIRSF" id="PIRSF000722">
    <property type="entry name" value="Acetate_prop_kin"/>
    <property type="match status" value="1"/>
</dbReference>
<keyword evidence="6 7" id="KW-0067">ATP-binding</keyword>
<dbReference type="PRINTS" id="PR00471">
    <property type="entry name" value="ACETATEKNASE"/>
</dbReference>
<dbReference type="AlphaFoldDB" id="A0A9D1RCZ7"/>
<feature type="binding site" evidence="7">
    <location>
        <position position="8"/>
    </location>
    <ligand>
        <name>Mg(2+)</name>
        <dbReference type="ChEBI" id="CHEBI:18420"/>
    </ligand>
</feature>
<keyword evidence="7" id="KW-0460">Magnesium</keyword>
<sequence length="407" mass="44880">MVKILVINCGSSSLKFQLINMDDESVICKGTIERIGLPIQGGEKNVIYHVGEEEMVFDREIPSHIDAFNTVMELMTQSDLKVLDSLDEIDAVGHRVVQGGEKYNKSVLFDENVVKDVENMIPLAPLHNPANLQGYEACLSLLGPKVPQVAVFDTAFHSTMPPMAYMYALPYEYFEKYGIRRYGFHGTSHKYVSERCAERMGVNIEKIKMITCHLGNGSSIAAIKFGKVFDTSMGFTPLDGFMMGTRSGGIDPSVVTFLQQKLSLTPKQVEEILNKQSGVSAISGGYSDDRDIVAKQNEGDERAILAHEMQAYQIAKYIGSYVAAMNGVDAIVFTGGIGENGFWLRAKVCSYLGFLGVNINQSVNQKAVKGAEAELTLPSDKVRVFVLATNEELMIARDTKEIVENLK</sequence>
<feature type="site" description="Transition state stabilizer" evidence="7">
    <location>
        <position position="185"/>
    </location>
</feature>
<comment type="similarity">
    <text evidence="1 7 8">Belongs to the acetokinase family.</text>
</comment>
<comment type="subcellular location">
    <subcellularLocation>
        <location evidence="7">Cytoplasm</location>
    </subcellularLocation>
</comment>
<reference evidence="9" key="2">
    <citation type="submission" date="2021-04" db="EMBL/GenBank/DDBJ databases">
        <authorList>
            <person name="Gilroy R."/>
        </authorList>
    </citation>
    <scope>NUCLEOTIDE SEQUENCE</scope>
    <source>
        <strain evidence="9">421</strain>
    </source>
</reference>